<evidence type="ECO:0000313" key="2">
    <source>
        <dbReference type="Proteomes" id="UP000054725"/>
    </source>
</evidence>
<accession>A0A0W0WWM6</accession>
<reference evidence="1 2" key="1">
    <citation type="submission" date="2015-11" db="EMBL/GenBank/DDBJ databases">
        <title>Genomic analysis of 38 Legionella species identifies large and diverse effector repertoires.</title>
        <authorList>
            <person name="Burstein D."/>
            <person name="Amaro F."/>
            <person name="Zusman T."/>
            <person name="Lifshitz Z."/>
            <person name="Cohen O."/>
            <person name="Gilbert J.A."/>
            <person name="Pupko T."/>
            <person name="Shuman H.A."/>
            <person name="Segal G."/>
        </authorList>
    </citation>
    <scope>NUCLEOTIDE SEQUENCE [LARGE SCALE GENOMIC DNA]</scope>
    <source>
        <strain evidence="1 2">ATCC 49506</strain>
    </source>
</reference>
<dbReference type="AlphaFoldDB" id="A0A0W0WWM6"/>
<dbReference type="EMBL" id="LNYO01000013">
    <property type="protein sequence ID" value="KTD36728.1"/>
    <property type="molecule type" value="Genomic_DNA"/>
</dbReference>
<protein>
    <submittedName>
        <fullName evidence="1">Uncharacterized protein</fullName>
    </submittedName>
</protein>
<comment type="caution">
    <text evidence="1">The sequence shown here is derived from an EMBL/GenBank/DDBJ whole genome shotgun (WGS) entry which is preliminary data.</text>
</comment>
<gene>
    <name evidence="1" type="ORF">Lnau_1712</name>
</gene>
<evidence type="ECO:0000313" key="1">
    <source>
        <dbReference type="EMBL" id="KTD36728.1"/>
    </source>
</evidence>
<dbReference type="STRING" id="45070.Lnau_1712"/>
<sequence>MFFTQPKIKRIGLHLESTLAEICRSSWSFYLTTVSSTENIQYADHLGEEIDLEKIFATPSLYRGKEHFPWVIVPDDGVDREYARTNASMQYQFYSQLLKDAQAINSELNKESPNYQEIIKCAKRIKQSSVTIPSIDSDDTITVNVDSTFGGNLFTDFFIGALSSVHAIAMLIVGLGCMAPYWLSYSEYCGGPEFFLDTGIYLCESLRKVTCSIIFPLGMLYSAYTTNSYNPFTKGEVQRSLEGIIKLANDELKTGFTESGAEPPSRPLRHSV</sequence>
<dbReference type="Proteomes" id="UP000054725">
    <property type="component" value="Unassembled WGS sequence"/>
</dbReference>
<dbReference type="RefSeq" id="WP_058504696.1">
    <property type="nucleotide sequence ID" value="NZ_CAAAIF010000006.1"/>
</dbReference>
<organism evidence="1 2">
    <name type="scientific">Legionella nautarum</name>
    <dbReference type="NCBI Taxonomy" id="45070"/>
    <lineage>
        <taxon>Bacteria</taxon>
        <taxon>Pseudomonadati</taxon>
        <taxon>Pseudomonadota</taxon>
        <taxon>Gammaproteobacteria</taxon>
        <taxon>Legionellales</taxon>
        <taxon>Legionellaceae</taxon>
        <taxon>Legionella</taxon>
    </lineage>
</organism>
<proteinExistence type="predicted"/>
<dbReference type="OrthoDB" id="5637293at2"/>
<name>A0A0W0WWM6_9GAMM</name>
<keyword evidence="2" id="KW-1185">Reference proteome</keyword>
<dbReference type="PATRIC" id="fig|45070.6.peg.1793"/>